<dbReference type="PANTHER" id="PTHR34322">
    <property type="entry name" value="TRANSPOSASE, Y1_TNP DOMAIN-CONTAINING"/>
    <property type="match status" value="1"/>
</dbReference>
<evidence type="ECO:0000313" key="2">
    <source>
        <dbReference type="EMBL" id="PIR87693.1"/>
    </source>
</evidence>
<accession>A0A2H0UMS6</accession>
<dbReference type="PANTHER" id="PTHR34322:SF2">
    <property type="entry name" value="TRANSPOSASE IS200-LIKE DOMAIN-CONTAINING PROTEIN"/>
    <property type="match status" value="1"/>
</dbReference>
<protein>
    <recommendedName>
        <fullName evidence="1">Transposase IS200-like domain-containing protein</fullName>
    </recommendedName>
</protein>
<sequence>MRRKVKFAPNHFYHVYNRGTDKRQIFLDDVDYLRFIAGLLYFNDQKATVAGLGDALSGGNLFENPAVLGARNPLVHIHSFNLMPNHFHLLLEELVADGISVFMRKLGTAYAMYFNLKNQRSGNLFQGRFKAVEVSEDRHFLYLPYYIHANPLDLMGSNWREREIVQHGRSLAYLKNYRWSSHLDYMGIANFPTVIHRDLLDKVFEQAGGYKKSFDQWLRSMDVGLNPNIRLD</sequence>
<proteinExistence type="predicted"/>
<evidence type="ECO:0000313" key="3">
    <source>
        <dbReference type="Proteomes" id="UP000230903"/>
    </source>
</evidence>
<dbReference type="InterPro" id="IPR002686">
    <property type="entry name" value="Transposase_17"/>
</dbReference>
<dbReference type="GO" id="GO:0006313">
    <property type="term" value="P:DNA transposition"/>
    <property type="evidence" value="ECO:0007669"/>
    <property type="project" value="InterPro"/>
</dbReference>
<dbReference type="Proteomes" id="UP000230903">
    <property type="component" value="Unassembled WGS sequence"/>
</dbReference>
<name>A0A2H0UMS6_9BACT</name>
<dbReference type="InterPro" id="IPR036515">
    <property type="entry name" value="Transposase_17_sf"/>
</dbReference>
<feature type="domain" description="Transposase IS200-like" evidence="1">
    <location>
        <begin position="8"/>
        <end position="150"/>
    </location>
</feature>
<dbReference type="GO" id="GO:0004803">
    <property type="term" value="F:transposase activity"/>
    <property type="evidence" value="ECO:0007669"/>
    <property type="project" value="InterPro"/>
</dbReference>
<dbReference type="EMBL" id="PFBC01000052">
    <property type="protein sequence ID" value="PIR87693.1"/>
    <property type="molecule type" value="Genomic_DNA"/>
</dbReference>
<organism evidence="2 3">
    <name type="scientific">Candidatus Harrisonbacteria bacterium CG10_big_fil_rev_8_21_14_0_10_45_28</name>
    <dbReference type="NCBI Taxonomy" id="1974586"/>
    <lineage>
        <taxon>Bacteria</taxon>
        <taxon>Candidatus Harrisoniibacteriota</taxon>
    </lineage>
</organism>
<dbReference type="GO" id="GO:0003677">
    <property type="term" value="F:DNA binding"/>
    <property type="evidence" value="ECO:0007669"/>
    <property type="project" value="InterPro"/>
</dbReference>
<dbReference type="AlphaFoldDB" id="A0A2H0UMS6"/>
<evidence type="ECO:0000259" key="1">
    <source>
        <dbReference type="SMART" id="SM01321"/>
    </source>
</evidence>
<comment type="caution">
    <text evidence="2">The sequence shown here is derived from an EMBL/GenBank/DDBJ whole genome shotgun (WGS) entry which is preliminary data.</text>
</comment>
<dbReference type="SUPFAM" id="SSF143422">
    <property type="entry name" value="Transposase IS200-like"/>
    <property type="match status" value="1"/>
</dbReference>
<dbReference type="SMART" id="SM01321">
    <property type="entry name" value="Y1_Tnp"/>
    <property type="match status" value="1"/>
</dbReference>
<gene>
    <name evidence="2" type="ORF">COU10_03415</name>
</gene>
<reference evidence="3" key="1">
    <citation type="submission" date="2017-09" db="EMBL/GenBank/DDBJ databases">
        <title>Depth-based differentiation of microbial function through sediment-hosted aquifers and enrichment of novel symbionts in the deep terrestrial subsurface.</title>
        <authorList>
            <person name="Probst A.J."/>
            <person name="Ladd B."/>
            <person name="Jarett J.K."/>
            <person name="Geller-Mcgrath D.E."/>
            <person name="Sieber C.M.K."/>
            <person name="Emerson J.B."/>
            <person name="Anantharaman K."/>
            <person name="Thomas B.C."/>
            <person name="Malmstrom R."/>
            <person name="Stieglmeier M."/>
            <person name="Klingl A."/>
            <person name="Woyke T."/>
            <person name="Ryan C.M."/>
            <person name="Banfield J.F."/>
        </authorList>
    </citation>
    <scope>NUCLEOTIDE SEQUENCE [LARGE SCALE GENOMIC DNA]</scope>
</reference>
<dbReference type="Pfam" id="PF01797">
    <property type="entry name" value="Y1_Tnp"/>
    <property type="match status" value="1"/>
</dbReference>
<dbReference type="Gene3D" id="3.30.70.1290">
    <property type="entry name" value="Transposase IS200-like"/>
    <property type="match status" value="1"/>
</dbReference>